<name>A0A367PPU0_CUPNE</name>
<proteinExistence type="predicted"/>
<sequence>MQREIQARAQGARVIAYRVGNDYVMEIKRVVAGKNGTGIFNGVRFDEIWTNPQHARTCRSFFETVYRCPVRIVPHIWDSFFIDKLIGELPSGLRFGYAPGAQDKRIAIFEPNINVVKTAPLSDAGMRGGLSAGSVRYWRSPMPST</sequence>
<evidence type="ECO:0000313" key="2">
    <source>
        <dbReference type="Proteomes" id="UP000253501"/>
    </source>
</evidence>
<accession>A0A367PPU0</accession>
<protein>
    <submittedName>
        <fullName evidence="1">DUF2827 family protein</fullName>
    </submittedName>
</protein>
<comment type="caution">
    <text evidence="1">The sequence shown here is derived from an EMBL/GenBank/DDBJ whole genome shotgun (WGS) entry which is preliminary data.</text>
</comment>
<reference evidence="1 2" key="1">
    <citation type="submission" date="2018-04" db="EMBL/GenBank/DDBJ databases">
        <title>Cupriavidus necator CR12 genome sequencing and assembly.</title>
        <authorList>
            <person name="Ben Fekih I."/>
            <person name="Mazhar H.S."/>
            <person name="Bello S.K."/>
            <person name="Rensing C."/>
        </authorList>
    </citation>
    <scope>NUCLEOTIDE SEQUENCE [LARGE SCALE GENOMIC DNA]</scope>
    <source>
        <strain evidence="1 2">CR12</strain>
    </source>
</reference>
<dbReference type="AlphaFoldDB" id="A0A367PPU0"/>
<dbReference type="InterPro" id="IPR021234">
    <property type="entry name" value="DUF2827"/>
</dbReference>
<gene>
    <name evidence="1" type="ORF">DDK22_03040</name>
</gene>
<evidence type="ECO:0000313" key="1">
    <source>
        <dbReference type="EMBL" id="RCJ09949.1"/>
    </source>
</evidence>
<organism evidence="1 2">
    <name type="scientific">Cupriavidus necator</name>
    <name type="common">Alcaligenes eutrophus</name>
    <name type="synonym">Ralstonia eutropha</name>
    <dbReference type="NCBI Taxonomy" id="106590"/>
    <lineage>
        <taxon>Bacteria</taxon>
        <taxon>Pseudomonadati</taxon>
        <taxon>Pseudomonadota</taxon>
        <taxon>Betaproteobacteria</taxon>
        <taxon>Burkholderiales</taxon>
        <taxon>Burkholderiaceae</taxon>
        <taxon>Cupriavidus</taxon>
    </lineage>
</organism>
<dbReference type="Pfam" id="PF10933">
    <property type="entry name" value="DUF2827"/>
    <property type="match status" value="1"/>
</dbReference>
<dbReference type="EMBL" id="QDHA01000007">
    <property type="protein sequence ID" value="RCJ09949.1"/>
    <property type="molecule type" value="Genomic_DNA"/>
</dbReference>
<dbReference type="Proteomes" id="UP000253501">
    <property type="component" value="Unassembled WGS sequence"/>
</dbReference>